<dbReference type="SUPFAM" id="SSF55136">
    <property type="entry name" value="Probable bacterial effector-binding domain"/>
    <property type="match status" value="1"/>
</dbReference>
<keyword evidence="1" id="KW-0678">Repressor</keyword>
<accession>A0ABT7UC85</accession>
<dbReference type="Gene3D" id="1.10.1660.10">
    <property type="match status" value="1"/>
</dbReference>
<reference evidence="7" key="2">
    <citation type="submission" date="2023-06" db="EMBL/GenBank/DDBJ databases">
        <title>Identification and characterization of horizontal gene transfer across gut microbiota members of farm animals based on homology search.</title>
        <authorList>
            <person name="Zeman M."/>
            <person name="Kubasova T."/>
            <person name="Jahodarova E."/>
            <person name="Nykrynova M."/>
            <person name="Rychlik I."/>
        </authorList>
    </citation>
    <scope>NUCLEOTIDE SEQUENCE [LARGE SCALE GENOMIC DNA]</scope>
    <source>
        <strain evidence="7">ET39</strain>
    </source>
</reference>
<reference evidence="6 7" key="3">
    <citation type="submission" date="2023-06" db="EMBL/GenBank/DDBJ databases">
        <authorList>
            <person name="Zeman M."/>
            <person name="Kubasova T."/>
            <person name="Jahodarova E."/>
            <person name="Nykrynova M."/>
            <person name="Rychlik I."/>
        </authorList>
    </citation>
    <scope>NUCLEOTIDE SEQUENCE [LARGE SCALE GENOMIC DNA]</scope>
    <source>
        <strain evidence="6 7">ET39</strain>
    </source>
</reference>
<evidence type="ECO:0000256" key="4">
    <source>
        <dbReference type="ARBA" id="ARBA00023163"/>
    </source>
</evidence>
<keyword evidence="7" id="KW-1185">Reference proteome</keyword>
<gene>
    <name evidence="6" type="ORF">QUV96_06230</name>
</gene>
<dbReference type="PANTHER" id="PTHR30204:SF69">
    <property type="entry name" value="MERR-FAMILY TRANSCRIPTIONAL REGULATOR"/>
    <property type="match status" value="1"/>
</dbReference>
<keyword evidence="2" id="KW-0805">Transcription regulation</keyword>
<dbReference type="SMART" id="SM00422">
    <property type="entry name" value="HTH_MERR"/>
    <property type="match status" value="1"/>
</dbReference>
<keyword evidence="3" id="KW-0238">DNA-binding</keyword>
<evidence type="ECO:0000256" key="3">
    <source>
        <dbReference type="ARBA" id="ARBA00023125"/>
    </source>
</evidence>
<dbReference type="InterPro" id="IPR047057">
    <property type="entry name" value="MerR_fam"/>
</dbReference>
<dbReference type="InterPro" id="IPR029442">
    <property type="entry name" value="GyrI-like"/>
</dbReference>
<reference evidence="6 7" key="1">
    <citation type="submission" date="2023-06" db="EMBL/GenBank/DDBJ databases">
        <title>Identification and characterization of horizontal gene transfer across gut microbiota members of farm animals based on homology search.</title>
        <authorList>
            <person name="Schwarzerova J."/>
            <person name="Nykrynova M."/>
            <person name="Jureckova K."/>
            <person name="Cejkova D."/>
            <person name="Rychlik I."/>
        </authorList>
    </citation>
    <scope>NUCLEOTIDE SEQUENCE [LARGE SCALE GENOMIC DNA]</scope>
    <source>
        <strain evidence="6 7">ET39</strain>
    </source>
</reference>
<dbReference type="SUPFAM" id="SSF46955">
    <property type="entry name" value="Putative DNA-binding domain"/>
    <property type="match status" value="1"/>
</dbReference>
<dbReference type="PANTHER" id="PTHR30204">
    <property type="entry name" value="REDOX-CYCLING DRUG-SENSING TRANSCRIPTIONAL ACTIVATOR SOXR"/>
    <property type="match status" value="1"/>
</dbReference>
<evidence type="ECO:0000313" key="6">
    <source>
        <dbReference type="EMBL" id="MDM8157236.1"/>
    </source>
</evidence>
<dbReference type="InterPro" id="IPR000551">
    <property type="entry name" value="MerR-type_HTH_dom"/>
</dbReference>
<keyword evidence="4" id="KW-0804">Transcription</keyword>
<comment type="caution">
    <text evidence="6">The sequence shown here is derived from an EMBL/GenBank/DDBJ whole genome shotgun (WGS) entry which is preliminary data.</text>
</comment>
<dbReference type="Proteomes" id="UP001529340">
    <property type="component" value="Unassembled WGS sequence"/>
</dbReference>
<dbReference type="Gene3D" id="3.20.80.10">
    <property type="entry name" value="Regulatory factor, effector binding domain"/>
    <property type="match status" value="1"/>
</dbReference>
<dbReference type="EMBL" id="JAUDCG010000022">
    <property type="protein sequence ID" value="MDM8157236.1"/>
    <property type="molecule type" value="Genomic_DNA"/>
</dbReference>
<dbReference type="InterPro" id="IPR009061">
    <property type="entry name" value="DNA-bd_dom_put_sf"/>
</dbReference>
<evidence type="ECO:0000313" key="7">
    <source>
        <dbReference type="Proteomes" id="UP001529340"/>
    </source>
</evidence>
<evidence type="ECO:0000256" key="2">
    <source>
        <dbReference type="ARBA" id="ARBA00023015"/>
    </source>
</evidence>
<dbReference type="InterPro" id="IPR011256">
    <property type="entry name" value="Reg_factor_effector_dom_sf"/>
</dbReference>
<proteinExistence type="predicted"/>
<dbReference type="Pfam" id="PF06445">
    <property type="entry name" value="GyrI-like"/>
    <property type="match status" value="1"/>
</dbReference>
<protein>
    <submittedName>
        <fullName evidence="6">MerR family transcriptional regulator</fullName>
    </submittedName>
</protein>
<sequence>MKELFSIGEVAAFAHISKQTLIYYDQIGLFPPAFTDPKNGYRYYSSAQLDLLDTILLLKRCGLSLNAIRQQLQTRTLKSSDALFARQQADIEAQIRQLQLLHARICAKRKTLAPLLKESDAPPIRQTVTQGHVLLCEPVDPPYQLSDISIATKRCFSRAFHQQLPIHFQIGVSVPLAHLRNDRCMEATLAFLPMDASAAAHADLVLPEGTCVIGTHHGRYDQIHHTYAQIFAFCKQQHLTIVSDSYEFCLHDHLTGADEQEYITQILFYVHTADATDGCGIDAGA</sequence>
<feature type="domain" description="HTH merR-type" evidence="5">
    <location>
        <begin position="4"/>
        <end position="74"/>
    </location>
</feature>
<dbReference type="Pfam" id="PF13411">
    <property type="entry name" value="MerR_1"/>
    <property type="match status" value="1"/>
</dbReference>
<organism evidence="6 7">
    <name type="scientific">Amedibacillus dolichus</name>
    <dbReference type="NCBI Taxonomy" id="31971"/>
    <lineage>
        <taxon>Bacteria</taxon>
        <taxon>Bacillati</taxon>
        <taxon>Bacillota</taxon>
        <taxon>Erysipelotrichia</taxon>
        <taxon>Erysipelotrichales</taxon>
        <taxon>Erysipelotrichaceae</taxon>
        <taxon>Amedibacillus</taxon>
    </lineage>
</organism>
<evidence type="ECO:0000259" key="5">
    <source>
        <dbReference type="PROSITE" id="PS50937"/>
    </source>
</evidence>
<name>A0ABT7UC85_9FIRM</name>
<evidence type="ECO:0000256" key="1">
    <source>
        <dbReference type="ARBA" id="ARBA00022491"/>
    </source>
</evidence>
<dbReference type="PROSITE" id="PS50937">
    <property type="entry name" value="HTH_MERR_2"/>
    <property type="match status" value="1"/>
</dbReference>